<feature type="transmembrane region" description="Helical" evidence="1">
    <location>
        <begin position="7"/>
        <end position="29"/>
    </location>
</feature>
<keyword evidence="1" id="KW-0472">Membrane</keyword>
<evidence type="ECO:0000313" key="2">
    <source>
        <dbReference type="EMBL" id="SDK18611.1"/>
    </source>
</evidence>
<organism evidence="2 3">
    <name type="scientific">Sediminibacillus albus</name>
    <dbReference type="NCBI Taxonomy" id="407036"/>
    <lineage>
        <taxon>Bacteria</taxon>
        <taxon>Bacillati</taxon>
        <taxon>Bacillota</taxon>
        <taxon>Bacilli</taxon>
        <taxon>Bacillales</taxon>
        <taxon>Bacillaceae</taxon>
        <taxon>Sediminibacillus</taxon>
    </lineage>
</organism>
<proteinExistence type="predicted"/>
<keyword evidence="3" id="KW-1185">Reference proteome</keyword>
<evidence type="ECO:0000256" key="1">
    <source>
        <dbReference type="SAM" id="Phobius"/>
    </source>
</evidence>
<reference evidence="2 3" key="1">
    <citation type="submission" date="2016-10" db="EMBL/GenBank/DDBJ databases">
        <authorList>
            <person name="de Groot N.N."/>
        </authorList>
    </citation>
    <scope>NUCLEOTIDE SEQUENCE [LARGE SCALE GENOMIC DNA]</scope>
    <source>
        <strain evidence="2 3">CGMCC 1.6502</strain>
    </source>
</reference>
<dbReference type="RefSeq" id="WP_093214071.1">
    <property type="nucleotide sequence ID" value="NZ_FNFL01000003.1"/>
</dbReference>
<dbReference type="AlphaFoldDB" id="A0A1G8ZUC9"/>
<sequence length="65" mass="7641">MVRKNPAVNLVYLGIFSIFATFIIFKVILVNPKTYDYFLVGAFYLALVSMFFWQLKQLKKQKNNS</sequence>
<protein>
    <submittedName>
        <fullName evidence="2">Uncharacterized protein</fullName>
    </submittedName>
</protein>
<feature type="transmembrane region" description="Helical" evidence="1">
    <location>
        <begin position="35"/>
        <end position="55"/>
    </location>
</feature>
<name>A0A1G8ZUC9_9BACI</name>
<keyword evidence="1" id="KW-0812">Transmembrane</keyword>
<dbReference type="EMBL" id="FNFL01000003">
    <property type="protein sequence ID" value="SDK18611.1"/>
    <property type="molecule type" value="Genomic_DNA"/>
</dbReference>
<gene>
    <name evidence="2" type="ORF">SAMN05216243_2227</name>
</gene>
<accession>A0A1G8ZUC9</accession>
<keyword evidence="1" id="KW-1133">Transmembrane helix</keyword>
<evidence type="ECO:0000313" key="3">
    <source>
        <dbReference type="Proteomes" id="UP000198694"/>
    </source>
</evidence>
<dbReference type="Proteomes" id="UP000198694">
    <property type="component" value="Unassembled WGS sequence"/>
</dbReference>